<accession>T0ZPB4</accession>
<gene>
    <name evidence="2" type="ORF">B1B_12609</name>
</gene>
<organism evidence="2">
    <name type="scientific">mine drainage metagenome</name>
    <dbReference type="NCBI Taxonomy" id="410659"/>
    <lineage>
        <taxon>unclassified sequences</taxon>
        <taxon>metagenomes</taxon>
        <taxon>ecological metagenomes</taxon>
    </lineage>
</organism>
<comment type="caution">
    <text evidence="2">The sequence shown here is derived from an EMBL/GenBank/DDBJ whole genome shotgun (WGS) entry which is preliminary data.</text>
</comment>
<dbReference type="GO" id="GO:0016887">
    <property type="term" value="F:ATP hydrolysis activity"/>
    <property type="evidence" value="ECO:0007669"/>
    <property type="project" value="InterPro"/>
</dbReference>
<feature type="non-terminal residue" evidence="2">
    <location>
        <position position="1"/>
    </location>
</feature>
<dbReference type="Pfam" id="PF13401">
    <property type="entry name" value="AAA_22"/>
    <property type="match status" value="1"/>
</dbReference>
<evidence type="ECO:0000259" key="1">
    <source>
        <dbReference type="Pfam" id="PF13401"/>
    </source>
</evidence>
<sequence length="134" mass="15640">EYCGKIHHSLAAKREQLRRALFALGAERRHVIVLLDEAQELAEPELRWLKEQANWLVAHGFKVTIVLFGQEELIDFRNYILSSGRSDLRARFFQHVYEFEQIQRHQDLVPLLSGCDEGSEYPEGSKLTYTHFLA</sequence>
<dbReference type="EMBL" id="AUZY01008267">
    <property type="protein sequence ID" value="EQD46498.1"/>
    <property type="molecule type" value="Genomic_DNA"/>
</dbReference>
<reference evidence="2" key="2">
    <citation type="journal article" date="2014" name="ISME J.">
        <title>Microbial stratification in low pH oxic and suboxic macroscopic growths along an acid mine drainage.</title>
        <authorList>
            <person name="Mendez-Garcia C."/>
            <person name="Mesa V."/>
            <person name="Sprenger R.R."/>
            <person name="Richter M."/>
            <person name="Diez M.S."/>
            <person name="Solano J."/>
            <person name="Bargiela R."/>
            <person name="Golyshina O.V."/>
            <person name="Manteca A."/>
            <person name="Ramos J.L."/>
            <person name="Gallego J.R."/>
            <person name="Llorente I."/>
            <person name="Martins Dos Santos V.A."/>
            <person name="Jensen O.N."/>
            <person name="Pelaez A.I."/>
            <person name="Sanchez J."/>
            <person name="Ferrer M."/>
        </authorList>
    </citation>
    <scope>NUCLEOTIDE SEQUENCE</scope>
</reference>
<dbReference type="InterPro" id="IPR049945">
    <property type="entry name" value="AAA_22"/>
</dbReference>
<evidence type="ECO:0000313" key="2">
    <source>
        <dbReference type="EMBL" id="EQD46498.1"/>
    </source>
</evidence>
<reference evidence="2" key="1">
    <citation type="submission" date="2013-08" db="EMBL/GenBank/DDBJ databases">
        <authorList>
            <person name="Mendez C."/>
            <person name="Richter M."/>
            <person name="Ferrer M."/>
            <person name="Sanchez J."/>
        </authorList>
    </citation>
    <scope>NUCLEOTIDE SEQUENCE</scope>
</reference>
<dbReference type="AlphaFoldDB" id="T0ZPB4"/>
<proteinExistence type="predicted"/>
<protein>
    <recommendedName>
        <fullName evidence="1">ORC1/DEAH AAA+ ATPase domain-containing protein</fullName>
    </recommendedName>
</protein>
<name>T0ZPB4_9ZZZZ</name>
<feature type="domain" description="ORC1/DEAH AAA+ ATPase" evidence="1">
    <location>
        <begin position="11"/>
        <end position="73"/>
    </location>
</feature>